<name>A0A3N4HKL6_ASCIM</name>
<gene>
    <name evidence="1" type="ORF">BJ508DRAFT_313801</name>
</gene>
<keyword evidence="2" id="KW-1185">Reference proteome</keyword>
<evidence type="ECO:0000313" key="2">
    <source>
        <dbReference type="Proteomes" id="UP000275078"/>
    </source>
</evidence>
<evidence type="ECO:0000313" key="1">
    <source>
        <dbReference type="EMBL" id="RPA73436.1"/>
    </source>
</evidence>
<proteinExistence type="predicted"/>
<protein>
    <submittedName>
        <fullName evidence="1">Uncharacterized protein</fullName>
    </submittedName>
</protein>
<reference evidence="1 2" key="1">
    <citation type="journal article" date="2018" name="Nat. Ecol. Evol.">
        <title>Pezizomycetes genomes reveal the molecular basis of ectomycorrhizal truffle lifestyle.</title>
        <authorList>
            <person name="Murat C."/>
            <person name="Payen T."/>
            <person name="Noel B."/>
            <person name="Kuo A."/>
            <person name="Morin E."/>
            <person name="Chen J."/>
            <person name="Kohler A."/>
            <person name="Krizsan K."/>
            <person name="Balestrini R."/>
            <person name="Da Silva C."/>
            <person name="Montanini B."/>
            <person name="Hainaut M."/>
            <person name="Levati E."/>
            <person name="Barry K.W."/>
            <person name="Belfiori B."/>
            <person name="Cichocki N."/>
            <person name="Clum A."/>
            <person name="Dockter R.B."/>
            <person name="Fauchery L."/>
            <person name="Guy J."/>
            <person name="Iotti M."/>
            <person name="Le Tacon F."/>
            <person name="Lindquist E.A."/>
            <person name="Lipzen A."/>
            <person name="Malagnac F."/>
            <person name="Mello A."/>
            <person name="Molinier V."/>
            <person name="Miyauchi S."/>
            <person name="Poulain J."/>
            <person name="Riccioni C."/>
            <person name="Rubini A."/>
            <person name="Sitrit Y."/>
            <person name="Splivallo R."/>
            <person name="Traeger S."/>
            <person name="Wang M."/>
            <person name="Zifcakova L."/>
            <person name="Wipf D."/>
            <person name="Zambonelli A."/>
            <person name="Paolocci F."/>
            <person name="Nowrousian M."/>
            <person name="Ottonello S."/>
            <person name="Baldrian P."/>
            <person name="Spatafora J.W."/>
            <person name="Henrissat B."/>
            <person name="Nagy L.G."/>
            <person name="Aury J.M."/>
            <person name="Wincker P."/>
            <person name="Grigoriev I.V."/>
            <person name="Bonfante P."/>
            <person name="Martin F.M."/>
        </authorList>
    </citation>
    <scope>NUCLEOTIDE SEQUENCE [LARGE SCALE GENOMIC DNA]</scope>
    <source>
        <strain evidence="1 2">RN42</strain>
    </source>
</reference>
<organism evidence="1 2">
    <name type="scientific">Ascobolus immersus RN42</name>
    <dbReference type="NCBI Taxonomy" id="1160509"/>
    <lineage>
        <taxon>Eukaryota</taxon>
        <taxon>Fungi</taxon>
        <taxon>Dikarya</taxon>
        <taxon>Ascomycota</taxon>
        <taxon>Pezizomycotina</taxon>
        <taxon>Pezizomycetes</taxon>
        <taxon>Pezizales</taxon>
        <taxon>Ascobolaceae</taxon>
        <taxon>Ascobolus</taxon>
    </lineage>
</organism>
<dbReference type="Proteomes" id="UP000275078">
    <property type="component" value="Unassembled WGS sequence"/>
</dbReference>
<sequence>MAAQHYFHHDSMATEPRIEEVHNGGDRGTGDPHPVCACCLHFQESDQNGIGSQVNVFHCQHPSHGPTQPVDPSVATGSTAVEILVNKARSLATANPRTRCKLCYQSDDCGRNACGTVGLCRQRLFDSGCSANLVVMMAQAAAYGMVTGNWTQRNEVAAQQEAFSQMVANQKFDPEADPVEPDTSD</sequence>
<accession>A0A3N4HKL6</accession>
<dbReference type="AlphaFoldDB" id="A0A3N4HKL6"/>
<dbReference type="EMBL" id="ML119821">
    <property type="protein sequence ID" value="RPA73436.1"/>
    <property type="molecule type" value="Genomic_DNA"/>
</dbReference>